<proteinExistence type="predicted"/>
<dbReference type="EMBL" id="CAFBNE010000008">
    <property type="protein sequence ID" value="CAB4933744.1"/>
    <property type="molecule type" value="Genomic_DNA"/>
</dbReference>
<feature type="region of interest" description="Disordered" evidence="1">
    <location>
        <begin position="28"/>
        <end position="63"/>
    </location>
</feature>
<feature type="compositionally biased region" description="Polar residues" evidence="1">
    <location>
        <begin position="192"/>
        <end position="206"/>
    </location>
</feature>
<dbReference type="AlphaFoldDB" id="A0A6J7ITW9"/>
<reference evidence="2" key="1">
    <citation type="submission" date="2020-05" db="EMBL/GenBank/DDBJ databases">
        <authorList>
            <person name="Chiriac C."/>
            <person name="Salcher M."/>
            <person name="Ghai R."/>
            <person name="Kavagutti S V."/>
        </authorList>
    </citation>
    <scope>NUCLEOTIDE SEQUENCE</scope>
</reference>
<feature type="region of interest" description="Disordered" evidence="1">
    <location>
        <begin position="192"/>
        <end position="250"/>
    </location>
</feature>
<name>A0A6J7ITW9_9ZZZZ</name>
<protein>
    <submittedName>
        <fullName evidence="2">Unannotated protein</fullName>
    </submittedName>
</protein>
<gene>
    <name evidence="2" type="ORF">UFOPK3772_00430</name>
</gene>
<organism evidence="2">
    <name type="scientific">freshwater metagenome</name>
    <dbReference type="NCBI Taxonomy" id="449393"/>
    <lineage>
        <taxon>unclassified sequences</taxon>
        <taxon>metagenomes</taxon>
        <taxon>ecological metagenomes</taxon>
    </lineage>
</organism>
<evidence type="ECO:0000313" key="2">
    <source>
        <dbReference type="EMBL" id="CAB4933744.1"/>
    </source>
</evidence>
<feature type="compositionally biased region" description="Acidic residues" evidence="1">
    <location>
        <begin position="240"/>
        <end position="250"/>
    </location>
</feature>
<sequence length="250" mass="24500">MSRNATRVTSLVGAVVLMTALAAPALAGPGGGGSGKGQQSTSSHRGPGVPEAGATEAGAEGSGGHGIGIGRLSGLDLTPQQITAVHRALVEARATMQMSGRAVAIAALLKAQTINETQAKALAGAVGRSAIRGLIALGTITRAQARALKAAMAPIGAPDRTAANLAALNALVGAAVIDADDVTNIMARLSSNEASSQGISQGQGKPQSPESEESGHGHGQGSAHSNSGGHDQDTLGVIGADDDSEDGTDD</sequence>
<accession>A0A6J7ITW9</accession>
<feature type="compositionally biased region" description="Low complexity" evidence="1">
    <location>
        <begin position="46"/>
        <end position="59"/>
    </location>
</feature>
<evidence type="ECO:0000256" key="1">
    <source>
        <dbReference type="SAM" id="MobiDB-lite"/>
    </source>
</evidence>